<protein>
    <submittedName>
        <fullName evidence="7">Molybdate ABC transporter substrate-binding protein</fullName>
    </submittedName>
</protein>
<comment type="similarity">
    <text evidence="1">Belongs to the bacterial solute-binding protein ModA family.</text>
</comment>
<dbReference type="InterPro" id="IPR044084">
    <property type="entry name" value="AvModA-like_subst-bd"/>
</dbReference>
<feature type="binding site" evidence="6">
    <location>
        <position position="60"/>
    </location>
    <ligand>
        <name>molybdate</name>
        <dbReference type="ChEBI" id="CHEBI:36264"/>
    </ligand>
</feature>
<dbReference type="PANTHER" id="PTHR30632:SF14">
    <property type="entry name" value="TUNGSTATE_MOLYBDATE_CHROMATE-BINDING PROTEIN MODA"/>
    <property type="match status" value="1"/>
</dbReference>
<dbReference type="Gene3D" id="3.40.190.10">
    <property type="entry name" value="Periplasmic binding protein-like II"/>
    <property type="match status" value="2"/>
</dbReference>
<keyword evidence="3 6" id="KW-0479">Metal-binding</keyword>
<dbReference type="Pfam" id="PF13531">
    <property type="entry name" value="SBP_bac_11"/>
    <property type="match status" value="1"/>
</dbReference>
<evidence type="ECO:0000256" key="6">
    <source>
        <dbReference type="PIRSR" id="PIRSR004846-1"/>
    </source>
</evidence>
<name>A0A6N4DNK8_9GAMM</name>
<dbReference type="InterPro" id="IPR050682">
    <property type="entry name" value="ModA/WtpA"/>
</dbReference>
<comment type="subunit">
    <text evidence="5">The complex is composed of two ATP-binding proteins (ModC), two transmembrane proteins (ModB) and a solute-binding protein (ModA).</text>
</comment>
<dbReference type="InterPro" id="IPR005950">
    <property type="entry name" value="ModA"/>
</dbReference>
<feature type="binding site" evidence="6">
    <location>
        <position position="168"/>
    </location>
    <ligand>
        <name>molybdate</name>
        <dbReference type="ChEBI" id="CHEBI:36264"/>
    </ligand>
</feature>
<evidence type="ECO:0000256" key="2">
    <source>
        <dbReference type="ARBA" id="ARBA00022505"/>
    </source>
</evidence>
<keyword evidence="2 6" id="KW-0500">Molybdenum</keyword>
<dbReference type="PIRSF" id="PIRSF004846">
    <property type="entry name" value="ModA"/>
    <property type="match status" value="1"/>
</dbReference>
<proteinExistence type="inferred from homology"/>
<reference evidence="7 8" key="1">
    <citation type="submission" date="2018-01" db="EMBL/GenBank/DDBJ databases">
        <title>Novel co-symbiosis in the lucinid bivalve Phacoides pectinatus.</title>
        <authorList>
            <person name="Lim S.J."/>
            <person name="Davis B.G."/>
            <person name="Gill D.E."/>
            <person name="Engel A.S."/>
            <person name="Anderson L.C."/>
            <person name="Campbell B.J."/>
        </authorList>
    </citation>
    <scope>NUCLEOTIDE SEQUENCE [LARGE SCALE GENOMIC DNA]</scope>
    <source>
        <strain evidence="7">N3_P5</strain>
    </source>
</reference>
<dbReference type="AlphaFoldDB" id="A0A6N4DNK8"/>
<organism evidence="7 8">
    <name type="scientific">Candidatus Sedimenticola endophacoides</name>
    <dbReference type="NCBI Taxonomy" id="2548426"/>
    <lineage>
        <taxon>Bacteria</taxon>
        <taxon>Pseudomonadati</taxon>
        <taxon>Pseudomonadota</taxon>
        <taxon>Gammaproteobacteria</taxon>
        <taxon>Chromatiales</taxon>
        <taxon>Sedimenticolaceae</taxon>
        <taxon>Sedimenticola</taxon>
    </lineage>
</organism>
<dbReference type="NCBIfam" id="TIGR01256">
    <property type="entry name" value="modA"/>
    <property type="match status" value="1"/>
</dbReference>
<evidence type="ECO:0000256" key="4">
    <source>
        <dbReference type="ARBA" id="ARBA00022729"/>
    </source>
</evidence>
<evidence type="ECO:0000313" key="7">
    <source>
        <dbReference type="EMBL" id="PUD99960.1"/>
    </source>
</evidence>
<accession>A0A6N4DNK8</accession>
<sequence length="252" mass="27165">MVSGGARLLWAALLALALIPARGEVIRVAVASNFQAPAKVIAERFEAQSGHQVKLTVGATGKHYAQIVNGAPFAAFLAADRHRPQRLEEAGIALPGSRFTYALGRLALWSPRADMVDTRGEVLARGGFTRLAIANPRLAPYGQAAREVLEARGLWQSLAPRMVRGENIGQTFQFIDSGNAELGFVAYSQIRPPHAPAEGSHWEVPAALHSPIAQQAVLLRDTPAARGFLDYLRGEQAARIIRDHGYRLPGGD</sequence>
<comment type="caution">
    <text evidence="7">The sequence shown here is derived from an EMBL/GenBank/DDBJ whole genome shotgun (WGS) entry which is preliminary data.</text>
</comment>
<dbReference type="PANTHER" id="PTHR30632">
    <property type="entry name" value="MOLYBDATE-BINDING PERIPLASMIC PROTEIN"/>
    <property type="match status" value="1"/>
</dbReference>
<evidence type="ECO:0000256" key="5">
    <source>
        <dbReference type="ARBA" id="ARBA00062515"/>
    </source>
</evidence>
<dbReference type="GO" id="GO:1901359">
    <property type="term" value="F:tungstate binding"/>
    <property type="evidence" value="ECO:0007669"/>
    <property type="project" value="UniProtKB-ARBA"/>
</dbReference>
<evidence type="ECO:0000256" key="1">
    <source>
        <dbReference type="ARBA" id="ARBA00009175"/>
    </source>
</evidence>
<dbReference type="FunFam" id="3.40.190.10:FF:000035">
    <property type="entry name" value="Molybdate ABC transporter substrate-binding protein"/>
    <property type="match status" value="1"/>
</dbReference>
<dbReference type="SUPFAM" id="SSF53850">
    <property type="entry name" value="Periplasmic binding protein-like II"/>
    <property type="match status" value="1"/>
</dbReference>
<dbReference type="GO" id="GO:0046872">
    <property type="term" value="F:metal ion binding"/>
    <property type="evidence" value="ECO:0007669"/>
    <property type="project" value="UniProtKB-KW"/>
</dbReference>
<keyword evidence="4" id="KW-0732">Signal</keyword>
<dbReference type="EMBL" id="PQCO01000240">
    <property type="protein sequence ID" value="PUD99960.1"/>
    <property type="molecule type" value="Genomic_DNA"/>
</dbReference>
<evidence type="ECO:0000256" key="3">
    <source>
        <dbReference type="ARBA" id="ARBA00022723"/>
    </source>
</evidence>
<dbReference type="CDD" id="cd13539">
    <property type="entry name" value="PBP2_AvModA"/>
    <property type="match status" value="1"/>
</dbReference>
<dbReference type="GO" id="GO:0015689">
    <property type="term" value="P:molybdate ion transport"/>
    <property type="evidence" value="ECO:0007669"/>
    <property type="project" value="InterPro"/>
</dbReference>
<gene>
    <name evidence="7" type="primary">modA</name>
    <name evidence="7" type="ORF">C3L24_10020</name>
</gene>
<dbReference type="GO" id="GO:0030973">
    <property type="term" value="F:molybdate ion binding"/>
    <property type="evidence" value="ECO:0007669"/>
    <property type="project" value="InterPro"/>
</dbReference>
<dbReference type="Proteomes" id="UP000250928">
    <property type="component" value="Unassembled WGS sequence"/>
</dbReference>
<evidence type="ECO:0000313" key="8">
    <source>
        <dbReference type="Proteomes" id="UP000250928"/>
    </source>
</evidence>